<dbReference type="OrthoDB" id="6785946at2"/>
<keyword evidence="3" id="KW-0862">Zinc</keyword>
<dbReference type="HOGENOM" id="CLU_053669_0_0_4"/>
<dbReference type="InterPro" id="IPR036977">
    <property type="entry name" value="DNA_primase_Znf_CHC2"/>
</dbReference>
<dbReference type="EMBL" id="CR555307">
    <property type="protein sequence ID" value="CAI10327.1"/>
    <property type="molecule type" value="Genomic_DNA"/>
</dbReference>
<reference evidence="5 6" key="1">
    <citation type="journal article" date="2005" name="Arch. Microbiol.">
        <title>The genome sequence of an anaerobic aromatic-degrading denitrifying bacterium, strain EbN1.</title>
        <authorList>
            <person name="Rabus R."/>
            <person name="Kube M."/>
            <person name="Heider J."/>
            <person name="Beck A."/>
            <person name="Heitmann K."/>
            <person name="Widdel F."/>
            <person name="Reinhardt R."/>
        </authorList>
    </citation>
    <scope>NUCLEOTIDE SEQUENCE [LARGE SCALE GENOMIC DNA]</scope>
    <source>
        <strain evidence="5 6">EbN1</strain>
        <plasmid evidence="6">Plasmid pAzo1</plasmid>
    </source>
</reference>
<dbReference type="PANTHER" id="PTHR30313:SF2">
    <property type="entry name" value="DNA PRIMASE"/>
    <property type="match status" value="1"/>
</dbReference>
<proteinExistence type="predicted"/>
<dbReference type="Proteomes" id="UP000006552">
    <property type="component" value="Plasmid 1"/>
</dbReference>
<dbReference type="Gene3D" id="3.90.580.10">
    <property type="entry name" value="Zinc finger, CHC2-type domain"/>
    <property type="match status" value="1"/>
</dbReference>
<dbReference type="KEGG" id="eba:p1B110"/>
<keyword evidence="1" id="KW-0479">Metal-binding</keyword>
<dbReference type="InterPro" id="IPR050219">
    <property type="entry name" value="DnaG_primase"/>
</dbReference>
<dbReference type="PANTHER" id="PTHR30313">
    <property type="entry name" value="DNA PRIMASE"/>
    <property type="match status" value="1"/>
</dbReference>
<dbReference type="SUPFAM" id="SSF56731">
    <property type="entry name" value="DNA primase core"/>
    <property type="match status" value="1"/>
</dbReference>
<dbReference type="Pfam" id="PF13155">
    <property type="entry name" value="Toprim_2"/>
    <property type="match status" value="1"/>
</dbReference>
<evidence type="ECO:0000313" key="5">
    <source>
        <dbReference type="EMBL" id="CAI10327.1"/>
    </source>
</evidence>
<dbReference type="GO" id="GO:0006269">
    <property type="term" value="P:DNA replication, synthesis of primer"/>
    <property type="evidence" value="ECO:0007669"/>
    <property type="project" value="TreeGrafter"/>
</dbReference>
<dbReference type="AlphaFoldDB" id="Q5NX87"/>
<gene>
    <name evidence="5" type="ORF">p1B110</name>
</gene>
<protein>
    <recommendedName>
        <fullName evidence="4">Zinc finger CHC2-type domain-containing protein</fullName>
    </recommendedName>
</protein>
<dbReference type="SUPFAM" id="SSF57783">
    <property type="entry name" value="Zinc beta-ribbon"/>
    <property type="match status" value="1"/>
</dbReference>
<accession>Q5NX87</accession>
<dbReference type="Pfam" id="PF01807">
    <property type="entry name" value="Zn_ribbon_DnaG"/>
    <property type="match status" value="1"/>
</dbReference>
<dbReference type="InterPro" id="IPR034154">
    <property type="entry name" value="TOPRIM_DnaG/twinkle"/>
</dbReference>
<evidence type="ECO:0000256" key="2">
    <source>
        <dbReference type="ARBA" id="ARBA00022771"/>
    </source>
</evidence>
<geneLocation type="plasmid" evidence="6">
    <name>pAzo1</name>
</geneLocation>
<dbReference type="InterPro" id="IPR002694">
    <property type="entry name" value="Znf_CHC2"/>
</dbReference>
<name>Q5NX87_AROAE</name>
<evidence type="ECO:0000259" key="4">
    <source>
        <dbReference type="Pfam" id="PF01807"/>
    </source>
</evidence>
<dbReference type="GO" id="GO:0008270">
    <property type="term" value="F:zinc ion binding"/>
    <property type="evidence" value="ECO:0007669"/>
    <property type="project" value="UniProtKB-KW"/>
</dbReference>
<dbReference type="GO" id="GO:0003899">
    <property type="term" value="F:DNA-directed RNA polymerase activity"/>
    <property type="evidence" value="ECO:0007669"/>
    <property type="project" value="InterPro"/>
</dbReference>
<organism evidence="5 6">
    <name type="scientific">Aromatoleum aromaticum (strain DSM 19018 / LMG 30748 / EbN1)</name>
    <name type="common">Azoarcus sp. (strain EbN1)</name>
    <dbReference type="NCBI Taxonomy" id="76114"/>
    <lineage>
        <taxon>Bacteria</taxon>
        <taxon>Pseudomonadati</taxon>
        <taxon>Pseudomonadota</taxon>
        <taxon>Betaproteobacteria</taxon>
        <taxon>Rhodocyclales</taxon>
        <taxon>Rhodocyclaceae</taxon>
        <taxon>Aromatoleum</taxon>
    </lineage>
</organism>
<keyword evidence="2" id="KW-0863">Zinc-finger</keyword>
<evidence type="ECO:0000313" key="6">
    <source>
        <dbReference type="Proteomes" id="UP000006552"/>
    </source>
</evidence>
<evidence type="ECO:0000256" key="1">
    <source>
        <dbReference type="ARBA" id="ARBA00022723"/>
    </source>
</evidence>
<keyword evidence="6" id="KW-1185">Reference proteome</keyword>
<dbReference type="GO" id="GO:0003677">
    <property type="term" value="F:DNA binding"/>
    <property type="evidence" value="ECO:0007669"/>
    <property type="project" value="InterPro"/>
</dbReference>
<feature type="domain" description="Zinc finger CHC2-type" evidence="4">
    <location>
        <begin position="27"/>
        <end position="96"/>
    </location>
</feature>
<evidence type="ECO:0000256" key="3">
    <source>
        <dbReference type="ARBA" id="ARBA00022833"/>
    </source>
</evidence>
<dbReference type="GO" id="GO:0005737">
    <property type="term" value="C:cytoplasm"/>
    <property type="evidence" value="ECO:0007669"/>
    <property type="project" value="TreeGrafter"/>
</dbReference>
<dbReference type="Gene3D" id="3.40.1360.10">
    <property type="match status" value="1"/>
</dbReference>
<keyword evidence="5" id="KW-0614">Plasmid</keyword>
<dbReference type="CDD" id="cd01029">
    <property type="entry name" value="TOPRIM_primases"/>
    <property type="match status" value="1"/>
</dbReference>
<sequence>MYEEVRKQVPLSSFLASILGEPVETRTGPRWSSCPHCGPSEHDSRKTTLSGKGEFFRCFACGSHGDVIEAAALYHRCSHKEAAAKLAGDARVVVPFRHSRRAAIPSSPDAGLVAEAMQKLLDAQVGYWDYNVVTYLTQERGLPLPLLRQAHDKGYLRMLSSDVGIAASQVARTVGIKLLLASGLLSPEKKLPAIVYRPILFGFPGNDAVEFRRLPGESYGPKALRHGSVLMPWRWNEGKGTVALVEGLIDLLSLVAMGYEDEVIAVPGCRQWNHAWNPLLADRTVIIKFDPDGPGQAAAADLSSELQSEGIRAWVDCPKDGDINDVLLASLRRRVA</sequence>